<dbReference type="InterPro" id="IPR007050">
    <property type="entry name" value="HTH_bacterioopsin"/>
</dbReference>
<dbReference type="Proteomes" id="UP000236740">
    <property type="component" value="Unassembled WGS sequence"/>
</dbReference>
<dbReference type="EMBL" id="CP031311">
    <property type="protein sequence ID" value="QCC47030.1"/>
    <property type="molecule type" value="Genomic_DNA"/>
</dbReference>
<dbReference type="RefSeq" id="WP_103990367.1">
    <property type="nucleotide sequence ID" value="NZ_CP031311.1"/>
</dbReference>
<feature type="compositionally biased region" description="Low complexity" evidence="3">
    <location>
        <begin position="18"/>
        <end position="29"/>
    </location>
</feature>
<keyword evidence="8" id="KW-1185">Reference proteome</keyword>
<evidence type="ECO:0000313" key="7">
    <source>
        <dbReference type="EMBL" id="SEF74443.1"/>
    </source>
</evidence>
<evidence type="ECO:0000259" key="4">
    <source>
        <dbReference type="Pfam" id="PF04967"/>
    </source>
</evidence>
<evidence type="ECO:0000313" key="6">
    <source>
        <dbReference type="EMBL" id="QCC47030.1"/>
    </source>
</evidence>
<accession>A0A1H5UHB4</accession>
<organism evidence="7 8">
    <name type="scientific">Halobellus limi</name>
    <dbReference type="NCBI Taxonomy" id="699433"/>
    <lineage>
        <taxon>Archaea</taxon>
        <taxon>Methanobacteriati</taxon>
        <taxon>Methanobacteriota</taxon>
        <taxon>Stenosarchaea group</taxon>
        <taxon>Halobacteria</taxon>
        <taxon>Halobacteriales</taxon>
        <taxon>Haloferacaceae</taxon>
        <taxon>Halobellus</taxon>
    </lineage>
</organism>
<name>A0A1H5UHB4_9EURY</name>
<dbReference type="InterPro" id="IPR056433">
    <property type="entry name" value="DmsR-like_N"/>
</dbReference>
<dbReference type="KEGG" id="hlm:DV707_04730"/>
<evidence type="ECO:0000259" key="5">
    <source>
        <dbReference type="Pfam" id="PF24277"/>
    </source>
</evidence>
<dbReference type="Pfam" id="PF24277">
    <property type="entry name" value="DmsR_N"/>
    <property type="match status" value="1"/>
</dbReference>
<protein>
    <submittedName>
        <fullName evidence="6">DNA-binding protein</fullName>
    </submittedName>
</protein>
<evidence type="ECO:0000256" key="2">
    <source>
        <dbReference type="ARBA" id="ARBA00023163"/>
    </source>
</evidence>
<dbReference type="Proteomes" id="UP000296733">
    <property type="component" value="Chromosome"/>
</dbReference>
<evidence type="ECO:0000256" key="3">
    <source>
        <dbReference type="SAM" id="MobiDB-lite"/>
    </source>
</evidence>
<sequence length="229" mass="25062">MSGIRAEITVDSPPDCPAATAAEATEGTADSITKSVPADPEEPVTEEFVLEGDRSLETADARGGEGETPESDVDPDEFQEVFSYGSERVYRFERSQERTCFCECIEAFGCPVRDVHSRGGSLTVSFHAPDVDTLRSVVARLDQRWSGVSVRRLVRSDADRDGSDLVLVDRSELTERQREVLETAHEMGYFEYPKRANAGDVAEELGVDDSTFVEHLSAAQGKLLSAILP</sequence>
<dbReference type="OrthoDB" id="168808at2157"/>
<feature type="domain" description="HTH bat-type" evidence="4">
    <location>
        <begin position="173"/>
        <end position="224"/>
    </location>
</feature>
<reference evidence="7 8" key="1">
    <citation type="submission" date="2016-10" db="EMBL/GenBank/DDBJ databases">
        <authorList>
            <person name="de Groot N.N."/>
        </authorList>
    </citation>
    <scope>NUCLEOTIDE SEQUENCE [LARGE SCALE GENOMIC DNA]</scope>
    <source>
        <strain evidence="7 8">CGMCC 1.10331</strain>
    </source>
</reference>
<dbReference type="PANTHER" id="PTHR34236:SF1">
    <property type="entry name" value="DIMETHYL SULFOXIDE REDUCTASE TRANSCRIPTIONAL ACTIVATOR"/>
    <property type="match status" value="1"/>
</dbReference>
<reference evidence="6 9" key="2">
    <citation type="journal article" date="2019" name="Nat. Commun.">
        <title>A new type of DNA phosphorothioation-based antiviral system in archaea.</title>
        <authorList>
            <person name="Xiong L."/>
            <person name="Liu S."/>
            <person name="Chen S."/>
            <person name="Xiao Y."/>
            <person name="Zhu B."/>
            <person name="Gao Y."/>
            <person name="Zhang Y."/>
            <person name="Chen B."/>
            <person name="Luo J."/>
            <person name="Deng Z."/>
            <person name="Chen X."/>
            <person name="Wang L."/>
            <person name="Chen S."/>
        </authorList>
    </citation>
    <scope>NUCLEOTIDE SEQUENCE [LARGE SCALE GENOMIC DNA]</scope>
    <source>
        <strain evidence="6 9">CGMCC 1.10331</strain>
    </source>
</reference>
<keyword evidence="6" id="KW-0238">DNA-binding</keyword>
<feature type="compositionally biased region" description="Basic and acidic residues" evidence="3">
    <location>
        <begin position="51"/>
        <end position="65"/>
    </location>
</feature>
<dbReference type="AlphaFoldDB" id="A0A1H5UHB4"/>
<dbReference type="Pfam" id="PF04967">
    <property type="entry name" value="HTH_10"/>
    <property type="match status" value="1"/>
</dbReference>
<feature type="compositionally biased region" description="Acidic residues" evidence="3">
    <location>
        <begin position="39"/>
        <end position="50"/>
    </location>
</feature>
<gene>
    <name evidence="6" type="ORF">DV707_04730</name>
    <name evidence="7" type="ORF">SAMN04488133_0605</name>
</gene>
<dbReference type="GeneID" id="39857367"/>
<evidence type="ECO:0000313" key="8">
    <source>
        <dbReference type="Proteomes" id="UP000236740"/>
    </source>
</evidence>
<dbReference type="GO" id="GO:0003677">
    <property type="term" value="F:DNA binding"/>
    <property type="evidence" value="ECO:0007669"/>
    <property type="project" value="UniProtKB-KW"/>
</dbReference>
<proteinExistence type="predicted"/>
<keyword evidence="1" id="KW-0805">Transcription regulation</keyword>
<keyword evidence="2" id="KW-0804">Transcription</keyword>
<dbReference type="PANTHER" id="PTHR34236">
    <property type="entry name" value="DIMETHYL SULFOXIDE REDUCTASE TRANSCRIPTIONAL ACTIVATOR"/>
    <property type="match status" value="1"/>
</dbReference>
<evidence type="ECO:0000313" key="9">
    <source>
        <dbReference type="Proteomes" id="UP000296733"/>
    </source>
</evidence>
<feature type="region of interest" description="Disordered" evidence="3">
    <location>
        <begin position="1"/>
        <end position="75"/>
    </location>
</feature>
<dbReference type="EMBL" id="FNVN01000001">
    <property type="protein sequence ID" value="SEF74443.1"/>
    <property type="molecule type" value="Genomic_DNA"/>
</dbReference>
<feature type="domain" description="DmsR-like N-terminal" evidence="5">
    <location>
        <begin position="1"/>
        <end position="156"/>
    </location>
</feature>
<evidence type="ECO:0000256" key="1">
    <source>
        <dbReference type="ARBA" id="ARBA00023015"/>
    </source>
</evidence>